<feature type="compositionally biased region" description="Low complexity" evidence="14">
    <location>
        <begin position="63"/>
        <end position="72"/>
    </location>
</feature>
<comment type="caution">
    <text evidence="16">The sequence shown here is derived from an EMBL/GenBank/DDBJ whole genome shotgun (WGS) entry which is preliminary data.</text>
</comment>
<keyword evidence="9" id="KW-0342">GTP-binding</keyword>
<evidence type="ECO:0000256" key="11">
    <source>
        <dbReference type="ARBA" id="ARBA00023225"/>
    </source>
</evidence>
<feature type="region of interest" description="Disordered" evidence="14">
    <location>
        <begin position="55"/>
        <end position="110"/>
    </location>
</feature>
<evidence type="ECO:0000313" key="16">
    <source>
        <dbReference type="EMBL" id="MQL51417.1"/>
    </source>
</evidence>
<dbReference type="Proteomes" id="UP000441717">
    <property type="component" value="Unassembled WGS sequence"/>
</dbReference>
<comment type="function">
    <text evidence="12">Necessary for flagellar biosynthesis. May be involved in translocation of the flagellum.</text>
</comment>
<gene>
    <name evidence="16" type="ORF">GFC01_03895</name>
</gene>
<dbReference type="GO" id="GO:0003924">
    <property type="term" value="F:GTPase activity"/>
    <property type="evidence" value="ECO:0007669"/>
    <property type="project" value="InterPro"/>
</dbReference>
<evidence type="ECO:0000256" key="13">
    <source>
        <dbReference type="ARBA" id="ARBA00030866"/>
    </source>
</evidence>
<evidence type="ECO:0000256" key="8">
    <source>
        <dbReference type="ARBA" id="ARBA00022927"/>
    </source>
</evidence>
<protein>
    <recommendedName>
        <fullName evidence="3">Flagellar biosynthesis protein FlhF</fullName>
    </recommendedName>
    <alternativeName>
        <fullName evidence="13">Flagella-associated GTP-binding protein</fullName>
    </alternativeName>
</protein>
<dbReference type="Gene3D" id="3.40.50.300">
    <property type="entry name" value="P-loop containing nucleotide triphosphate hydrolases"/>
    <property type="match status" value="1"/>
</dbReference>
<dbReference type="OrthoDB" id="9778554at2"/>
<name>A0A6N7IPB5_9FIRM</name>
<evidence type="ECO:0000256" key="6">
    <source>
        <dbReference type="ARBA" id="ARBA00022741"/>
    </source>
</evidence>
<keyword evidence="11" id="KW-1006">Bacterial flagellum protein export</keyword>
<proteinExistence type="inferred from homology"/>
<evidence type="ECO:0000256" key="5">
    <source>
        <dbReference type="ARBA" id="ARBA00022475"/>
    </source>
</evidence>
<keyword evidence="4" id="KW-0813">Transport</keyword>
<dbReference type="GO" id="GO:0006614">
    <property type="term" value="P:SRP-dependent cotranslational protein targeting to membrane"/>
    <property type="evidence" value="ECO:0007669"/>
    <property type="project" value="InterPro"/>
</dbReference>
<dbReference type="InterPro" id="IPR047040">
    <property type="entry name" value="FlhF__GTPase_dom"/>
</dbReference>
<evidence type="ECO:0000256" key="4">
    <source>
        <dbReference type="ARBA" id="ARBA00022448"/>
    </source>
</evidence>
<evidence type="ECO:0000256" key="12">
    <source>
        <dbReference type="ARBA" id="ARBA00025337"/>
    </source>
</evidence>
<dbReference type="AlphaFoldDB" id="A0A6N7IPB5"/>
<keyword evidence="8" id="KW-0653">Protein transport</keyword>
<evidence type="ECO:0000256" key="3">
    <source>
        <dbReference type="ARBA" id="ARBA00014919"/>
    </source>
</evidence>
<accession>A0A6N7IPB5</accession>
<dbReference type="GO" id="GO:0044781">
    <property type="term" value="P:bacterial-type flagellum organization"/>
    <property type="evidence" value="ECO:0007669"/>
    <property type="project" value="UniProtKB-KW"/>
</dbReference>
<evidence type="ECO:0000313" key="17">
    <source>
        <dbReference type="Proteomes" id="UP000441717"/>
    </source>
</evidence>
<evidence type="ECO:0000256" key="7">
    <source>
        <dbReference type="ARBA" id="ARBA00022795"/>
    </source>
</evidence>
<evidence type="ECO:0000256" key="2">
    <source>
        <dbReference type="ARBA" id="ARBA00008531"/>
    </source>
</evidence>
<dbReference type="InterPro" id="IPR000897">
    <property type="entry name" value="SRP54_GTPase_dom"/>
</dbReference>
<comment type="similarity">
    <text evidence="2">Belongs to the GTP-binding SRP family.</text>
</comment>
<dbReference type="GO" id="GO:0015031">
    <property type="term" value="P:protein transport"/>
    <property type="evidence" value="ECO:0007669"/>
    <property type="project" value="UniProtKB-KW"/>
</dbReference>
<evidence type="ECO:0000256" key="14">
    <source>
        <dbReference type="SAM" id="MobiDB-lite"/>
    </source>
</evidence>
<dbReference type="GO" id="GO:0005047">
    <property type="term" value="F:signal recognition particle binding"/>
    <property type="evidence" value="ECO:0007669"/>
    <property type="project" value="TreeGrafter"/>
</dbReference>
<dbReference type="PANTHER" id="PTHR43134">
    <property type="entry name" value="SIGNAL RECOGNITION PARTICLE RECEPTOR SUBUNIT ALPHA"/>
    <property type="match status" value="1"/>
</dbReference>
<dbReference type="CDD" id="cd17873">
    <property type="entry name" value="FlhF"/>
    <property type="match status" value="1"/>
</dbReference>
<organism evidence="16 17">
    <name type="scientific">Desulfofundulus thermobenzoicus</name>
    <dbReference type="NCBI Taxonomy" id="29376"/>
    <lineage>
        <taxon>Bacteria</taxon>
        <taxon>Bacillati</taxon>
        <taxon>Bacillota</taxon>
        <taxon>Clostridia</taxon>
        <taxon>Eubacteriales</taxon>
        <taxon>Peptococcaceae</taxon>
        <taxon>Desulfofundulus</taxon>
    </lineage>
</organism>
<reference evidence="16 17" key="1">
    <citation type="submission" date="2019-10" db="EMBL/GenBank/DDBJ databases">
        <title>Comparative genomics of sulfur disproportionating microorganisms.</title>
        <authorList>
            <person name="Ward L.M."/>
            <person name="Bertran E."/>
            <person name="Johnston D."/>
        </authorList>
    </citation>
    <scope>NUCLEOTIDE SEQUENCE [LARGE SCALE GENOMIC DNA]</scope>
    <source>
        <strain evidence="16 17">DSM 14055</strain>
    </source>
</reference>
<evidence type="ECO:0000256" key="10">
    <source>
        <dbReference type="ARBA" id="ARBA00023136"/>
    </source>
</evidence>
<dbReference type="RefSeq" id="WP_152945344.1">
    <property type="nucleotide sequence ID" value="NZ_WHYR01000007.1"/>
</dbReference>
<feature type="compositionally biased region" description="Low complexity" evidence="14">
    <location>
        <begin position="83"/>
        <end position="98"/>
    </location>
</feature>
<dbReference type="SMART" id="SM00962">
    <property type="entry name" value="SRP54"/>
    <property type="match status" value="1"/>
</dbReference>
<evidence type="ECO:0000259" key="15">
    <source>
        <dbReference type="SMART" id="SM00962"/>
    </source>
</evidence>
<dbReference type="Pfam" id="PF00448">
    <property type="entry name" value="SRP54"/>
    <property type="match status" value="1"/>
</dbReference>
<dbReference type="PANTHER" id="PTHR43134:SF3">
    <property type="entry name" value="FLAGELLAR BIOSYNTHESIS PROTEIN FLHF"/>
    <property type="match status" value="1"/>
</dbReference>
<dbReference type="Gene3D" id="1.20.120.1380">
    <property type="entry name" value="Flagellar FlhF biosynthesis protein, N domain"/>
    <property type="match status" value="1"/>
</dbReference>
<dbReference type="GO" id="GO:0005525">
    <property type="term" value="F:GTP binding"/>
    <property type="evidence" value="ECO:0007669"/>
    <property type="project" value="UniProtKB-KW"/>
</dbReference>
<keyword evidence="7" id="KW-1005">Bacterial flagellum biogenesis</keyword>
<comment type="subcellular location">
    <subcellularLocation>
        <location evidence="1">Cell membrane</location>
        <topology evidence="1">Peripheral membrane protein</topology>
        <orientation evidence="1">Cytoplasmic side</orientation>
    </subcellularLocation>
</comment>
<evidence type="ECO:0000256" key="1">
    <source>
        <dbReference type="ARBA" id="ARBA00004413"/>
    </source>
</evidence>
<dbReference type="InterPro" id="IPR027417">
    <property type="entry name" value="P-loop_NTPase"/>
</dbReference>
<dbReference type="EMBL" id="WHYR01000007">
    <property type="protein sequence ID" value="MQL51417.1"/>
    <property type="molecule type" value="Genomic_DNA"/>
</dbReference>
<feature type="domain" description="SRP54-type proteins GTP-binding" evidence="15">
    <location>
        <begin position="264"/>
        <end position="456"/>
    </location>
</feature>
<dbReference type="GO" id="GO:0005886">
    <property type="term" value="C:plasma membrane"/>
    <property type="evidence" value="ECO:0007669"/>
    <property type="project" value="UniProtKB-SubCell"/>
</dbReference>
<sequence>MKIKKYVVREMQEAMRLIKEDLGPDAVIISSYRLPRKNILDFFRPVQLEVTAAMDELPPGPAPAGSLPPGGANYQGLEQLHSGPPMGSRPGAPPAARFPDPPPAPGRLHAPAAGRFATACAADGYPARSFGGGYSGETMTLERSRTSNAAGRAGSPPLPPGEAAGDTGENIPMYTGPEKEENNPSPFNIILKKQEELLMNGDVTDQWRRHLLDGEVEAALVDELLQDLVVDAPGADREDLLGLQLTKRISSLVRDAYRKVGDGGGICAFIGPTGVGKTTTLAKLATRRALLEGKNIALVAVYSHRFGVVEELKFYGQNMGVPVEVVMTPAELAAAVEAHRDRDALYIDTEGISCRNAGQLLKLKGFLDVLPPETGIYLVLSATTRNRDLLHAAGEFARAGYSQIIFTKLDETRTRGGALNLVHRTGRPVAYITTGQNVPDDLVPVTPRKLAALLLEGGEDGVGPDF</sequence>
<dbReference type="FunFam" id="3.40.50.300:FF:000695">
    <property type="entry name" value="Flagellar biosynthesis regulator FlhF"/>
    <property type="match status" value="1"/>
</dbReference>
<evidence type="ECO:0000256" key="9">
    <source>
        <dbReference type="ARBA" id="ARBA00023134"/>
    </source>
</evidence>
<keyword evidence="17" id="KW-1185">Reference proteome</keyword>
<keyword evidence="5" id="KW-1003">Cell membrane</keyword>
<keyword evidence="6" id="KW-0547">Nucleotide-binding</keyword>
<dbReference type="SUPFAM" id="SSF52540">
    <property type="entry name" value="P-loop containing nucleoside triphosphate hydrolases"/>
    <property type="match status" value="1"/>
</dbReference>
<keyword evidence="10" id="KW-0472">Membrane</keyword>
<feature type="region of interest" description="Disordered" evidence="14">
    <location>
        <begin position="144"/>
        <end position="184"/>
    </location>
</feature>